<accession>A0A542ZV78</accession>
<evidence type="ECO:0000313" key="2">
    <source>
        <dbReference type="Proteomes" id="UP000315389"/>
    </source>
</evidence>
<comment type="caution">
    <text evidence="1">The sequence shown here is derived from an EMBL/GenBank/DDBJ whole genome shotgun (WGS) entry which is preliminary data.</text>
</comment>
<evidence type="ECO:0000313" key="1">
    <source>
        <dbReference type="EMBL" id="TQL64264.1"/>
    </source>
</evidence>
<keyword evidence="2" id="KW-1185">Reference proteome</keyword>
<gene>
    <name evidence="1" type="ORF">FB461_0762</name>
</gene>
<name>A0A542ZV78_RARFA</name>
<proteinExistence type="predicted"/>
<dbReference type="EMBL" id="VFOS01000001">
    <property type="protein sequence ID" value="TQL64264.1"/>
    <property type="molecule type" value="Genomic_DNA"/>
</dbReference>
<dbReference type="SUPFAM" id="SSF51182">
    <property type="entry name" value="RmlC-like cupins"/>
    <property type="match status" value="1"/>
</dbReference>
<dbReference type="AlphaFoldDB" id="A0A542ZV78"/>
<dbReference type="OrthoDB" id="5190473at2"/>
<dbReference type="Proteomes" id="UP000315389">
    <property type="component" value="Unassembled WGS sequence"/>
</dbReference>
<dbReference type="InterPro" id="IPR011051">
    <property type="entry name" value="RmlC_Cupin_sf"/>
</dbReference>
<sequence length="126" mass="13636">MAQLPRVASLHLDAARKSAMGRSAEVLLHDGPLRQSIIALTAGSRLADHNSPPAATIQVIEGRIQISSEYTLDEVRAGQLTLLTHDRHGVLAMEDSVFLLTTVTSIDVGSHTGAESHRRMGQHRLE</sequence>
<reference evidence="1 2" key="1">
    <citation type="submission" date="2019-06" db="EMBL/GenBank/DDBJ databases">
        <title>Sequencing the genomes of 1000 actinobacteria strains.</title>
        <authorList>
            <person name="Klenk H.-P."/>
        </authorList>
    </citation>
    <scope>NUCLEOTIDE SEQUENCE [LARGE SCALE GENOMIC DNA]</scope>
    <source>
        <strain evidence="1 2">DSM 4813</strain>
    </source>
</reference>
<dbReference type="Gene3D" id="2.60.120.10">
    <property type="entry name" value="Jelly Rolls"/>
    <property type="match status" value="1"/>
</dbReference>
<dbReference type="InterPro" id="IPR014710">
    <property type="entry name" value="RmlC-like_jellyroll"/>
</dbReference>
<organism evidence="1 2">
    <name type="scientific">Rarobacter faecitabidus</name>
    <dbReference type="NCBI Taxonomy" id="13243"/>
    <lineage>
        <taxon>Bacteria</taxon>
        <taxon>Bacillati</taxon>
        <taxon>Actinomycetota</taxon>
        <taxon>Actinomycetes</taxon>
        <taxon>Micrococcales</taxon>
        <taxon>Rarobacteraceae</taxon>
        <taxon>Rarobacter</taxon>
    </lineage>
</organism>
<evidence type="ECO:0008006" key="3">
    <source>
        <dbReference type="Google" id="ProtNLM"/>
    </source>
</evidence>
<protein>
    <recommendedName>
        <fullName evidence="3">Quercetin dioxygenase-like cupin family protein</fullName>
    </recommendedName>
</protein>
<dbReference type="RefSeq" id="WP_142119084.1">
    <property type="nucleotide sequence ID" value="NZ_BAAASV010000003.1"/>
</dbReference>